<keyword evidence="1" id="KW-1133">Transmembrane helix</keyword>
<gene>
    <name evidence="2" type="ORF">AACH11_18590</name>
</gene>
<dbReference type="EMBL" id="JBBUTF010000018">
    <property type="protein sequence ID" value="MEK8027974.1"/>
    <property type="molecule type" value="Genomic_DNA"/>
</dbReference>
<keyword evidence="1" id="KW-0472">Membrane</keyword>
<reference evidence="2 3" key="1">
    <citation type="submission" date="2024-04" db="EMBL/GenBank/DDBJ databases">
        <title>Novel species of the genus Ideonella isolated from streams.</title>
        <authorList>
            <person name="Lu H."/>
        </authorList>
    </citation>
    <scope>NUCLEOTIDE SEQUENCE [LARGE SCALE GENOMIC DNA]</scope>
    <source>
        <strain evidence="2 3">BYS139W</strain>
    </source>
</reference>
<feature type="transmembrane region" description="Helical" evidence="1">
    <location>
        <begin position="12"/>
        <end position="32"/>
    </location>
</feature>
<accession>A0ABU9BFX4</accession>
<keyword evidence="1" id="KW-0812">Transmembrane</keyword>
<dbReference type="RefSeq" id="WP_341375757.1">
    <property type="nucleotide sequence ID" value="NZ_JBBUTF010000018.1"/>
</dbReference>
<organism evidence="2 3">
    <name type="scientific">Pseudaquabacterium rugosum</name>
    <dbReference type="NCBI Taxonomy" id="2984194"/>
    <lineage>
        <taxon>Bacteria</taxon>
        <taxon>Pseudomonadati</taxon>
        <taxon>Pseudomonadota</taxon>
        <taxon>Betaproteobacteria</taxon>
        <taxon>Burkholderiales</taxon>
        <taxon>Sphaerotilaceae</taxon>
        <taxon>Pseudaquabacterium</taxon>
    </lineage>
</organism>
<feature type="transmembrane region" description="Helical" evidence="1">
    <location>
        <begin position="78"/>
        <end position="95"/>
    </location>
</feature>
<sequence length="134" mass="14120">MSDGLTRALLRLIGAIQLVLGFLYLLAPQWLLAQMGHSAAPADLLYPLAMLAARFIAYGIGLWWAAGEPGRHAPWLRLMALIQLIDLGAGVVATASGTVTLALSGFPMVNAVWIAAVCLQAGRRPRGTGDLAMA</sequence>
<keyword evidence="3" id="KW-1185">Reference proteome</keyword>
<dbReference type="Proteomes" id="UP001368500">
    <property type="component" value="Unassembled WGS sequence"/>
</dbReference>
<evidence type="ECO:0000313" key="2">
    <source>
        <dbReference type="EMBL" id="MEK8027974.1"/>
    </source>
</evidence>
<evidence type="ECO:0000256" key="1">
    <source>
        <dbReference type="SAM" id="Phobius"/>
    </source>
</evidence>
<comment type="caution">
    <text evidence="2">The sequence shown here is derived from an EMBL/GenBank/DDBJ whole genome shotgun (WGS) entry which is preliminary data.</text>
</comment>
<name>A0ABU9BFX4_9BURK</name>
<proteinExistence type="predicted"/>
<feature type="transmembrane region" description="Helical" evidence="1">
    <location>
        <begin position="101"/>
        <end position="119"/>
    </location>
</feature>
<evidence type="ECO:0000313" key="3">
    <source>
        <dbReference type="Proteomes" id="UP001368500"/>
    </source>
</evidence>
<protein>
    <submittedName>
        <fullName evidence="2">Uncharacterized protein</fullName>
    </submittedName>
</protein>
<feature type="transmembrane region" description="Helical" evidence="1">
    <location>
        <begin position="44"/>
        <end position="66"/>
    </location>
</feature>